<dbReference type="Pfam" id="PF07728">
    <property type="entry name" value="AAA_5"/>
    <property type="match status" value="7"/>
</dbReference>
<dbReference type="InterPro" id="IPR048617">
    <property type="entry name" value="MDN1_AAA_lid_4"/>
</dbReference>
<accession>A0A2C5ZI26</accession>
<evidence type="ECO:0000256" key="8">
    <source>
        <dbReference type="ARBA" id="ARBA00023186"/>
    </source>
</evidence>
<feature type="compositionally biased region" description="Acidic residues" evidence="11">
    <location>
        <begin position="4170"/>
        <end position="4182"/>
    </location>
</feature>
<keyword evidence="7 10" id="KW-0067">ATP-binding</keyword>
<dbReference type="Pfam" id="PF17867">
    <property type="entry name" value="AAA_lid_7"/>
    <property type="match status" value="3"/>
</dbReference>
<evidence type="ECO:0000256" key="3">
    <source>
        <dbReference type="ARBA" id="ARBA00007188"/>
    </source>
</evidence>
<evidence type="ECO:0000256" key="1">
    <source>
        <dbReference type="ARBA" id="ARBA00004604"/>
    </source>
</evidence>
<evidence type="ECO:0000256" key="10">
    <source>
        <dbReference type="PIRNR" id="PIRNR010340"/>
    </source>
</evidence>
<comment type="caution">
    <text evidence="13">The sequence shown here is derived from an EMBL/GenBank/DDBJ whole genome shotgun (WGS) entry which is preliminary data.</text>
</comment>
<dbReference type="GO" id="GO:0005730">
    <property type="term" value="C:nucleolus"/>
    <property type="evidence" value="ECO:0007669"/>
    <property type="project" value="UniProtKB-SubCell"/>
</dbReference>
<dbReference type="InterPro" id="IPR040848">
    <property type="entry name" value="AAA_lid_7"/>
</dbReference>
<evidence type="ECO:0000256" key="4">
    <source>
        <dbReference type="ARBA" id="ARBA00017143"/>
    </source>
</evidence>
<feature type="compositionally biased region" description="Acidic residues" evidence="11">
    <location>
        <begin position="4203"/>
        <end position="4212"/>
    </location>
</feature>
<feature type="compositionally biased region" description="Acidic residues" evidence="11">
    <location>
        <begin position="4260"/>
        <end position="4270"/>
    </location>
</feature>
<comment type="similarity">
    <text evidence="3 10">Belongs to the midasin family.</text>
</comment>
<dbReference type="SMART" id="SM00382">
    <property type="entry name" value="AAA"/>
    <property type="match status" value="6"/>
</dbReference>
<feature type="compositionally biased region" description="Basic and acidic residues" evidence="11">
    <location>
        <begin position="4311"/>
        <end position="4339"/>
    </location>
</feature>
<dbReference type="SUPFAM" id="SSF52540">
    <property type="entry name" value="P-loop containing nucleoside triphosphate hydrolases"/>
    <property type="match status" value="6"/>
</dbReference>
<feature type="compositionally biased region" description="Basic and acidic residues" evidence="11">
    <location>
        <begin position="4415"/>
        <end position="4439"/>
    </location>
</feature>
<dbReference type="FunFam" id="3.40.50.300:FF:000712">
    <property type="entry name" value="Midasin"/>
    <property type="match status" value="1"/>
</dbReference>
<dbReference type="InterPro" id="IPR003593">
    <property type="entry name" value="AAA+_ATPase"/>
</dbReference>
<feature type="region of interest" description="Disordered" evidence="11">
    <location>
        <begin position="4051"/>
        <end position="4563"/>
    </location>
</feature>
<dbReference type="STRING" id="2004952.A0A2C5ZI26"/>
<feature type="compositionally biased region" description="Basic and acidic residues" evidence="11">
    <location>
        <begin position="4396"/>
        <end position="4408"/>
    </location>
</feature>
<dbReference type="GO" id="GO:0005654">
    <property type="term" value="C:nucleoplasm"/>
    <property type="evidence" value="ECO:0007669"/>
    <property type="project" value="UniProtKB-SubCell"/>
</dbReference>
<evidence type="ECO:0000313" key="14">
    <source>
        <dbReference type="Proteomes" id="UP000226431"/>
    </source>
</evidence>
<dbReference type="FunFam" id="3.40.50.300:FF:000142">
    <property type="entry name" value="Midasin"/>
    <property type="match status" value="1"/>
</dbReference>
<sequence>MRETIDVSRQTRSLLEDPVALQQLPPNLLEIIRQPSPTDLLDAVADAALRPSLTERIFVHFEDVFPDICARWTLRGASPVQQLHATAALARILPFAPYLADFLGYPSTKTAGVEVDGQDPIGRIPLALIQIDILERRGVCEEDELLCLITLWRLLNFDFPIRSLVQLDFIKRQFESGCLAIRYVAIRIYCQLMRASDQRLEALIVEHCGRDKAILGHLDGVPIDFGFLSLYEASRAQRVVALREDVKRRNHGSSQEPRLHTLTTLVVPFGNAMLPRLCGSERVPRTLVMTNTTTQHLQGLASMLREPDPILLRGPSGAGKSAMVHEVAKQLGKYDDMVTLHLNEQTDAKTLIGLYSTNSKPGNFEWRPGVLTTAVREGRWVLIEDLDRAPIEVMSILLPLIERRELLLPSRGVTYPAPRDFRLFATIRTASAMDDGESLPNLVGMRLWKSLYVTPQTAEELENVILHMYPILRKFLPGILAVYQRLSRVAGSLSFMSRGRSVVDRQISLRDLLKWCRRLEDGLVGAGSVSGDEPISEATRDCMFMDALDCFVGSCPDASLGKELAYAIAEEMHISRDRAEHYLCANIPILDDGDAMLGIGRARLRKNSLSRRLSRSKRPFASTTHAKRLLEQIARAVKLEEPILLVGETGIGKTTVVQQLAESLGHKLIAVNLSQQSEAGDLLGGFKPVNARSLATPLKEEFEALFAATGISASKNEKYLGQIGKSFAKGQWSRVSKLWREATQMFDSICEQYRRMSSPSHDDDAHPAKRRKTMSKLEALEKLRPRWSEFSRKLDRFDMQEWGVSGNVAFSFIEGNLVKAIRNGDWVLLDEINLASPDTLETIADLLTGPDERPSILLAETGDLEKIVAHSNFRIFGAMNPATDVGKRDLPVGIRSRFTELYVRSPDADHKDLLTIVKAYLGSSSGEMDRAADDMTRLYLNTKRMAEEKRLVDGANEVPHFSLRTLTRVLSYVTSIAPFYGLRRALYEGFSMGFLTLLDRESESMLLPLIHHHLLDKHGNPQSLLSQTPQHAKDGRRYVRFRNQNRDRQYWLLQGEQTPIERQDYIITPFVERNLLNLVRATSTRQFPILIQGPTSAGKTSMIEYLANFSGNTFVRINNHEHTDLQEYLGTYVSGPDGQLRFEEGLLVQAMRKGYWIVLDELNLAPTEVLEALNRLLDDNRELLVPETQEVVRPHDNFILFATQNPPGLYGGRKVLSRAFRNRFLELHFDDIPEDELEHILQQRCRNTSPPDCRRIVNVYKELSRLRQSSRLFESKDSFATLRDLFRWALRDANTRYEIAVHGIMLLAERVRNDEERSAVKEVIEKIFNIKIDPDELYSETVAPELKRLVGAPNSQDVVWTHAMRRLYVLVCRALQNNEPVLLVGETGCGKTTVCQMLAEAAGKQLAIVNAHQNTETGDLIGSQRPNRNRGAVLDALSNDLGFILETLGLDVPNSVEERLQAYRALHPTSLTKLPSELIERVSANEAKSKVLFQWYDGALVEAMREGYLFLLDEISLADDSVLERLNSVLEPQRTLLLAEKGIDNPTVVACDGFQFLATMNPGGDFGKKELSPALRNRFTEIWVPPLSESRDIQTIVQTKLLDGRKHLADIMVRFATWFGQTFRPMATTPISVRELLAWVQFINSSDAADPVESLVHGASAIFIDSIGASPSAMVTTDPKAIHLQRQECLQMIGDIAGCNALEVHGANPELIITPDSLIIGNFSVPRCSISVSDAGFAFQAPTTRLNAMRIVRALQTRKPILLEGNPGVGKTSLVAAISQACGRPLTRINLSDQTDLMDLFGTDMPVEGEEAGNFAWRDAPFLQAMQKGEWVLLDEMNLASQSVLEGLNACLDHRGEIYVSELDQVFRRHPDFRLFAAQNPHHQGGGRKGLPASFVNRFIVVYADVFQDEDLKLIAAHNFPGVNAENAGLIIDFVSQLDHKLSVERAFGLQGGPWEFNLRDVLRWLDLLDCNRSREVRVDDFLQIIVRQRFRTQEDRDQVDRLFGQLAGRKPRMHSLYHDVNSSFSQVGQTTVPRNPEYQPERLSSLDTVAILPELESVMMCVEKKMPCILSGPSGSGKSALLKYAAALAGKSLVVFPLNADTDTMDLVGGFEQADPLRDLNSTLRCLCRRLQEVESRSAPAEMPTQAFECVNLLENYFLHGDDARHVDATLRLVDAILGHVERLREVDASIGSWLDKARERLREQAISIKPMFKWLDGVIVEALETGQWLVLDHANLCNASVLDRLNSLLEPNGFLCVNECCDPEGNPKMVRPHPEFRVFLTVDPSYGELSRAMRNRAIEVNLSSRPTPRDPCFDRISEVESGLWRLRNVNDFCERLSSESCTALTPAGECLSVRDVALLPRFLEGLPCGDERSQPSLQVVTELMGFLRSPAGSSDLQRIENLYSTLPEASQSLASHQPIHALINPYILELLPSSKAAEWAGLRLDHLRAVYDIEKMFERQCGGAHSAKPWLLTRLQRSSIRDRVTAVAKDSTVQLCWFITAALKALRNHLAIDFGSQRSHLCRFVIHWLVHTIGLSSEMTFSEARFQAHLKLAAEYLKPQTEALGDLQNSEFSTKLLRLIKDNFSSGFELSTGLSMERLWLVFRIAPFPDETVFQRSMGLVRLADRFDAIRWKASASILDLAKAHETFEQAYAIVRSGRGCADELVSDLTTAIGSLESHIGDREANLEPFFAREFEYVRQLSLLFSPADGQSTQGSSLAVLSGAATKANMTFAIAEGPAAVLQSVDRLACQDSHVWDGKLAASVWLKLRHLDTVKLGSLSLLESELPVLGRCISGLGSEIASDPLIKLNELLWQLLSEVFVAHEPQLGELVASARLLAVKHLDSASSVTRTGLGGGSSPFDDILGQIKMDYLRQISRDNLIPAVVGIAAAEHDADERAHYSALAWMQFSIGLVKLYVPDRAFDPQLRLLVEHEFFEGLQMRLREKVSALRSFQRFFTGQDTSRRIELLEEEILESERPRGDCRPVHRPDVSELDRLHVECSNVLKLVTRSGIPSLFRQLGSSSSAEETSGLLQFMEQNVQSLVHRFSSQFEAYQDVTSTISNALRCLLLGISLCGAATASRLQTSTSQLVNATPFFGGRRWDARIGQQCRKSFEYLSLMSAAVAVEGVDGLSVDSRESIFECFHSFYDDWCDRLEADRKTEEARTSLYRFCGSLEDEEEVDEKEFNELFPTYDGEEGSVMKPSTEKVATLDTTCTTEKTVNFYADPNLSEARKLVSLTQRIKTRFRELQGVDEIGHMQPLADVVESCERLLDQVHAEPLAKLIPKVEQLHALVYEWQFGGWASRVHAVLPLHDALTETIIRWRRLELATWSTLFDMEEEKCRNDAYSWWFVAYQVVVAGSLPMMDSPSELREYATSLVRNLEGYLSSSFVGQFRTRVALLRQLSSHLRLLTREHPTLAVIYEAVQNFVDYFARFEVAADAAIRDGRGPIEKKMKEVLLLASWKDTNINALRESARKSHLKLFRLVRKFRGVLGQDMKAIVDKGLPSETFVSNQVNGKVQAAGVPDVQVESVNEMLPNWLKNHRRLANVTTTVCVLDKIADGLEATDKATGVVDDFVSSLLASMAELQRETPKVMSDESKDQVKHLKTRKRKLLADTLRDLRTMGVRHNLPQNKLAVQGSLAIILATMTPVDASRLAGMAEADYLLHQVLDLAPKARAAAEGHSEDLTSPEVARCVGLVEGMVEFCLSQRDSIGLASKPLSSLQATAEDFRRLGNSEKLGRLCRRTQHENWRGLLPWLGQILRFAAKLVQAQARLAQGDVTEVVQRLGEWAARVDAHLVVADDLGQLPAQVISEAHVRLEAAVAKDMESLRSDIEDLGRQRPELSFILQQVDVWTRIDSQQMDTPNSLVELKTWADAVSTLVDSLLVAVESAKRTASAWDTDVDKAGWLRRHSDLVWASVQQLHMADVDKAARRCVELMQHIDVDDSAISEAATSIIRLASPVLDSFLDLCRQCVDRGVDLHRATAHMASRLTRAFTQMASQGFCTPQEKSNESGDSGQLESGTGLGDGQGAEDISKDIQADEDLTELAQEKNEGEKEEIEDEKDAVDMADEELEGELGSVNGEQDDEDGSQKGEDGEDDVEEEAGEVDDLDPTAVDEKMWDGDDEKAEKDQQGNKAAGREEEDEMMAPEEAEGEEEEQDAKDGKAEEQEGEDEPDAEEEGVTAQDEMNRQDQNVEDKDALELPEEMDLDFDDKASVSSEEGLDAMSMAEEEQVCEDEAKDEEMGDDEVKDEEMKDAADPETGEESDAEAEGKMGGEDEVEDEVKPESEPEPEQANDDEAPVSADTAQADAEHAAPSDVKSSGRDPTADQKNSDEAFKAEAAQQDGGEMGDSAADRDASAGNQGATSRSKEIPEEGEQGDKEEQDETRGSNPFRKLGDALEKWHRQQAEIQGARPDDAKQVDGDDESKEQGRLEFEHVQDDEDAGDTQAMGTAREDEVIPLDESMAIDEDVTDGQGKAMETEKDDEGPEADEIDEKGMDDIELHDEQGLDGKTGDAGDEHRSGPDIRQGNFNKEDEREVTEQDETEEPIQPSPTQAEREPRDLDECRRQWTELERKTQGLSQSLTSQLRLILVPTQATKMSGSFRTGKRLNIKRIIPYVASGYKRDKIWMRRSVPTKRQYQVLLCVDDSKSMGETQAGPLALEALVMVTRSLAMLEVGEVGVVGFGTGVTVAHELGRPLVGEAGARTLREFGFHQERTDMVLLLRRTMEMLRLARAQQQSSRSELWQLALILSDGLTPSSAHETMRRLLRTATEERVMVVFVVIDGGGGVLDLKEARVDVVVPDWPHKAITIKSPST</sequence>
<evidence type="ECO:0000256" key="9">
    <source>
        <dbReference type="ARBA" id="ARBA00023242"/>
    </source>
</evidence>
<dbReference type="EMBL" id="NJES01000057">
    <property type="protein sequence ID" value="PHH79074.1"/>
    <property type="molecule type" value="Genomic_DNA"/>
</dbReference>
<dbReference type="InterPro" id="IPR027417">
    <property type="entry name" value="P-loop_NTPase"/>
</dbReference>
<dbReference type="GO" id="GO:0000027">
    <property type="term" value="P:ribosomal large subunit assembly"/>
    <property type="evidence" value="ECO:0007669"/>
    <property type="project" value="InterPro"/>
</dbReference>
<name>A0A2C5ZI26_9HYPO</name>
<dbReference type="GO" id="GO:0005524">
    <property type="term" value="F:ATP binding"/>
    <property type="evidence" value="ECO:0007669"/>
    <property type="project" value="UniProtKB-KW"/>
</dbReference>
<dbReference type="GO" id="GO:0030687">
    <property type="term" value="C:preribosome, large subunit precursor"/>
    <property type="evidence" value="ECO:0007669"/>
    <property type="project" value="TreeGrafter"/>
</dbReference>
<feature type="compositionally biased region" description="Acidic residues" evidence="11">
    <location>
        <begin position="4230"/>
        <end position="4252"/>
    </location>
</feature>
<evidence type="ECO:0000256" key="7">
    <source>
        <dbReference type="ARBA" id="ARBA00022840"/>
    </source>
</evidence>
<dbReference type="PANTHER" id="PTHR48103">
    <property type="entry name" value="MIDASIN-RELATED"/>
    <property type="match status" value="1"/>
</dbReference>
<dbReference type="FunFam" id="3.40.50.300:FF:000582">
    <property type="entry name" value="Midasin"/>
    <property type="match status" value="1"/>
</dbReference>
<dbReference type="PROSITE" id="PS50234">
    <property type="entry name" value="VWFA"/>
    <property type="match status" value="1"/>
</dbReference>
<feature type="compositionally biased region" description="Basic and acidic residues" evidence="11">
    <location>
        <begin position="4188"/>
        <end position="4202"/>
    </location>
</feature>
<dbReference type="PANTHER" id="PTHR48103:SF2">
    <property type="entry name" value="MIDASIN"/>
    <property type="match status" value="1"/>
</dbReference>
<feature type="compositionally biased region" description="Acidic residues" evidence="11">
    <location>
        <begin position="4097"/>
        <end position="4113"/>
    </location>
</feature>
<evidence type="ECO:0000256" key="2">
    <source>
        <dbReference type="ARBA" id="ARBA00004642"/>
    </source>
</evidence>
<keyword evidence="9 10" id="KW-0539">Nucleus</keyword>
<evidence type="ECO:0000313" key="13">
    <source>
        <dbReference type="EMBL" id="PHH79074.1"/>
    </source>
</evidence>
<gene>
    <name evidence="13" type="ORF">CDD80_5633</name>
</gene>
<feature type="compositionally biased region" description="Polar residues" evidence="11">
    <location>
        <begin position="4005"/>
        <end position="4023"/>
    </location>
</feature>
<dbReference type="Pfam" id="PF17865">
    <property type="entry name" value="AAA_lid_5"/>
    <property type="match status" value="1"/>
</dbReference>
<dbReference type="SUPFAM" id="SSF53300">
    <property type="entry name" value="vWA-like"/>
    <property type="match status" value="1"/>
</dbReference>
<dbReference type="Gene3D" id="3.40.50.300">
    <property type="entry name" value="P-loop containing nucleotide triphosphate hydrolases"/>
    <property type="match status" value="6"/>
</dbReference>
<feature type="compositionally biased region" description="Acidic residues" evidence="11">
    <location>
        <begin position="4142"/>
        <end position="4161"/>
    </location>
</feature>
<feature type="compositionally biased region" description="Basic and acidic residues" evidence="11">
    <location>
        <begin position="4496"/>
        <end position="4525"/>
    </location>
</feature>
<dbReference type="Pfam" id="PF21108">
    <property type="entry name" value="MDN1_4th"/>
    <property type="match status" value="1"/>
</dbReference>
<feature type="domain" description="VWFA" evidence="12">
    <location>
        <begin position="4642"/>
        <end position="4785"/>
    </location>
</feature>
<dbReference type="GO" id="GO:0000055">
    <property type="term" value="P:ribosomal large subunit export from nucleus"/>
    <property type="evidence" value="ECO:0007669"/>
    <property type="project" value="TreeGrafter"/>
</dbReference>
<evidence type="ECO:0000259" key="12">
    <source>
        <dbReference type="PROSITE" id="PS50234"/>
    </source>
</evidence>
<comment type="subcellular location">
    <subcellularLocation>
        <location evidence="1">Nucleus</location>
        <location evidence="1">Nucleolus</location>
    </subcellularLocation>
    <subcellularLocation>
        <location evidence="2">Nucleus</location>
        <location evidence="2">Nucleoplasm</location>
    </subcellularLocation>
</comment>
<keyword evidence="5" id="KW-0597">Phosphoprotein</keyword>
<dbReference type="OrthoDB" id="5186at2759"/>
<organism evidence="13 14">
    <name type="scientific">Ophiocordyceps camponoti-rufipedis</name>
    <dbReference type="NCBI Taxonomy" id="2004952"/>
    <lineage>
        <taxon>Eukaryota</taxon>
        <taxon>Fungi</taxon>
        <taxon>Dikarya</taxon>
        <taxon>Ascomycota</taxon>
        <taxon>Pezizomycotina</taxon>
        <taxon>Sordariomycetes</taxon>
        <taxon>Hypocreomycetidae</taxon>
        <taxon>Hypocreales</taxon>
        <taxon>Ophiocordycipitaceae</taxon>
        <taxon>Ophiocordyceps</taxon>
    </lineage>
</organism>
<feature type="region of interest" description="Disordered" evidence="11">
    <location>
        <begin position="4005"/>
        <end position="4034"/>
    </location>
</feature>
<evidence type="ECO:0000256" key="5">
    <source>
        <dbReference type="ARBA" id="ARBA00022553"/>
    </source>
</evidence>
<feature type="compositionally biased region" description="Basic and acidic residues" evidence="11">
    <location>
        <begin position="4117"/>
        <end position="4134"/>
    </location>
</feature>
<dbReference type="InterPro" id="IPR036465">
    <property type="entry name" value="vWFA_dom_sf"/>
</dbReference>
<dbReference type="CDD" id="cd00009">
    <property type="entry name" value="AAA"/>
    <property type="match status" value="2"/>
</dbReference>
<feature type="compositionally biased region" description="Basic and acidic residues" evidence="11">
    <location>
        <begin position="4369"/>
        <end position="4382"/>
    </location>
</feature>
<dbReference type="PIRSF" id="PIRSF010340">
    <property type="entry name" value="Midasin"/>
    <property type="match status" value="1"/>
</dbReference>
<dbReference type="Proteomes" id="UP000226431">
    <property type="component" value="Unassembled WGS sequence"/>
</dbReference>
<keyword evidence="6 10" id="KW-0547">Nucleotide-binding</keyword>
<dbReference type="InterPro" id="IPR012099">
    <property type="entry name" value="Midasin"/>
</dbReference>
<evidence type="ECO:0000256" key="6">
    <source>
        <dbReference type="ARBA" id="ARBA00022741"/>
    </source>
</evidence>
<keyword evidence="14" id="KW-1185">Reference proteome</keyword>
<feature type="compositionally biased region" description="Acidic residues" evidence="11">
    <location>
        <begin position="4057"/>
        <end position="4077"/>
    </location>
</feature>
<dbReference type="FunFam" id="3.40.50.300:FF:001368">
    <property type="entry name" value="Midasin"/>
    <property type="match status" value="1"/>
</dbReference>
<dbReference type="InterPro" id="IPR041190">
    <property type="entry name" value="Midasin_AAA_lid_5"/>
</dbReference>
<dbReference type="InterPro" id="IPR011704">
    <property type="entry name" value="ATPase_dyneun-rel_AAA"/>
</dbReference>
<keyword evidence="8 10" id="KW-0143">Chaperone</keyword>
<reference evidence="13 14" key="1">
    <citation type="submission" date="2017-06" db="EMBL/GenBank/DDBJ databases">
        <title>Ant-infecting Ophiocordyceps genomes reveal a high diversity of potential behavioral manipulation genes and a possible major role for enterotoxins.</title>
        <authorList>
            <person name="De Bekker C."/>
            <person name="Evans H.C."/>
            <person name="Brachmann A."/>
            <person name="Hughes D.P."/>
        </authorList>
    </citation>
    <scope>NUCLEOTIDE SEQUENCE [LARGE SCALE GENOMIC DNA]</scope>
    <source>
        <strain evidence="13 14">Map16</strain>
    </source>
</reference>
<feature type="compositionally biased region" description="Acidic residues" evidence="11">
    <location>
        <begin position="4483"/>
        <end position="4495"/>
    </location>
</feature>
<protein>
    <recommendedName>
        <fullName evidence="4 10">Midasin</fullName>
    </recommendedName>
</protein>
<dbReference type="GO" id="GO:0016887">
    <property type="term" value="F:ATP hydrolysis activity"/>
    <property type="evidence" value="ECO:0007669"/>
    <property type="project" value="InterPro"/>
</dbReference>
<evidence type="ECO:0000256" key="11">
    <source>
        <dbReference type="SAM" id="MobiDB-lite"/>
    </source>
</evidence>
<proteinExistence type="inferred from homology"/>
<feature type="compositionally biased region" description="Acidic residues" evidence="11">
    <location>
        <begin position="4290"/>
        <end position="4301"/>
    </location>
</feature>
<comment type="function">
    <text evidence="10">Nuclear chaperone required for maturation and nuclear export of pre-60S ribosome subunits.</text>
</comment>
<dbReference type="InterPro" id="IPR002035">
    <property type="entry name" value="VWF_A"/>
</dbReference>